<dbReference type="EMBL" id="MBDS01000001">
    <property type="protein sequence ID" value="OPB94827.1"/>
    <property type="molecule type" value="Genomic_DNA"/>
</dbReference>
<dbReference type="Proteomes" id="UP000190016">
    <property type="component" value="Unassembled WGS sequence"/>
</dbReference>
<accession>A0ABX3NET6</accession>
<dbReference type="PROSITE" id="PS51257">
    <property type="entry name" value="PROKAR_LIPOPROTEIN"/>
    <property type="match status" value="1"/>
</dbReference>
<evidence type="ECO:0008006" key="3">
    <source>
        <dbReference type="Google" id="ProtNLM"/>
    </source>
</evidence>
<proteinExistence type="predicted"/>
<evidence type="ECO:0000313" key="1">
    <source>
        <dbReference type="EMBL" id="OPB94827.1"/>
    </source>
</evidence>
<gene>
    <name evidence="1" type="ORF">BB021_19795</name>
</gene>
<organism evidence="1 2">
    <name type="scientific">Elizabethkingia ursingii</name>
    <dbReference type="NCBI Taxonomy" id="1756150"/>
    <lineage>
        <taxon>Bacteria</taxon>
        <taxon>Pseudomonadati</taxon>
        <taxon>Bacteroidota</taxon>
        <taxon>Flavobacteriia</taxon>
        <taxon>Flavobacteriales</taxon>
        <taxon>Weeksellaceae</taxon>
        <taxon>Elizabethkingia</taxon>
    </lineage>
</organism>
<evidence type="ECO:0000313" key="2">
    <source>
        <dbReference type="Proteomes" id="UP000190016"/>
    </source>
</evidence>
<reference evidence="1 2" key="1">
    <citation type="submission" date="2016-07" db="EMBL/GenBank/DDBJ databases">
        <title>Revisiting the Taxonomy of the Elizabethkingia Genus based on Whole-Genome Sequencing, Optical Mapping, and MALDI-TOF.</title>
        <authorList>
            <person name="Nicholson A.C."/>
        </authorList>
    </citation>
    <scope>NUCLEOTIDE SEQUENCE [LARGE SCALE GENOMIC DNA]</scope>
    <source>
        <strain evidence="1 2">C1558</strain>
    </source>
</reference>
<keyword evidence="2" id="KW-1185">Reference proteome</keyword>
<protein>
    <recommendedName>
        <fullName evidence="3">Lipocalin-like domain-containing protein</fullName>
    </recommendedName>
</protein>
<comment type="caution">
    <text evidence="1">The sequence shown here is derived from an EMBL/GenBank/DDBJ whole genome shotgun (WGS) entry which is preliminary data.</text>
</comment>
<name>A0ABX3NET6_9FLAO</name>
<sequence length="159" mass="18577">MNNYKKNTMMKKNVAFLILSALPVVFYSCKESERKKTIFPNYLKNTNWIVNEGGLIAPDGGKTYYMSPRIDTAVIFNFHAVNFLDEEKFRSYDAWECGNDCFTEVHGRYYFTEANQIKMEVDSISKSDFCDRPTQIFKPSKEMVFDLVKDGKQLKLTRK</sequence>